<dbReference type="EMBL" id="CAMAPB010000047">
    <property type="protein sequence ID" value="CAH9063284.1"/>
    <property type="molecule type" value="Genomic_DNA"/>
</dbReference>
<dbReference type="RefSeq" id="WP_262977110.1">
    <property type="nucleotide sequence ID" value="NZ_CAMAPB010000047.1"/>
</dbReference>
<evidence type="ECO:0000313" key="1">
    <source>
        <dbReference type="EMBL" id="CAH9063284.1"/>
    </source>
</evidence>
<dbReference type="PANTHER" id="PTHR13887">
    <property type="entry name" value="GLUTATHIONE S-TRANSFERASE KAPPA"/>
    <property type="match status" value="1"/>
</dbReference>
<evidence type="ECO:0000313" key="2">
    <source>
        <dbReference type="Proteomes" id="UP001152447"/>
    </source>
</evidence>
<dbReference type="Pfam" id="PF13743">
    <property type="entry name" value="Thioredoxin_5"/>
    <property type="match status" value="1"/>
</dbReference>
<dbReference type="CDD" id="cd03025">
    <property type="entry name" value="DsbA_FrnE_like"/>
    <property type="match status" value="1"/>
</dbReference>
<proteinExistence type="predicted"/>
<dbReference type="Gene3D" id="1.10.472.60">
    <property type="entry name" value="putative protein disulfide isomerase domain"/>
    <property type="match status" value="1"/>
</dbReference>
<accession>A0A9W4R250</accession>
<comment type="caution">
    <text evidence="1">The sequence shown here is derived from an EMBL/GenBank/DDBJ whole genome shotgun (WGS) entry which is preliminary data.</text>
</comment>
<sequence>MINTPQSKLIYVHDPMCSWCWGYAPTWHALEAALVNKLPIEYRVGGLAADTDLPMSQDMQLQLQAIWQKISSQLGTEFNFDFWRDCQPRRSTYPSCRAALIARSFNKEPQMIAAIQQAYYLQAQNPSDEAVLIKLSEKIGLDPRLFAQQLHSNELKRRFDDELNYVRSLPIQGFPSLVLIHNNRAYPIAINYTDWRQTLIEIQSYL</sequence>
<dbReference type="Proteomes" id="UP001152447">
    <property type="component" value="Unassembled WGS sequence"/>
</dbReference>
<name>A0A9W4R250_PSEHA</name>
<dbReference type="AlphaFoldDB" id="A0A9W4R250"/>
<dbReference type="PANTHER" id="PTHR13887:SF54">
    <property type="entry name" value="DSBA FAMILY PROTEIN"/>
    <property type="match status" value="1"/>
</dbReference>
<dbReference type="InterPro" id="IPR036249">
    <property type="entry name" value="Thioredoxin-like_sf"/>
</dbReference>
<gene>
    <name evidence="1" type="ORF">PSEHALCIP103_02882</name>
</gene>
<dbReference type="Gene3D" id="3.40.30.10">
    <property type="entry name" value="Glutaredoxin"/>
    <property type="match status" value="1"/>
</dbReference>
<protein>
    <recommendedName>
        <fullName evidence="3">DsbA family protein</fullName>
    </recommendedName>
</protein>
<reference evidence="1" key="1">
    <citation type="submission" date="2022-07" db="EMBL/GenBank/DDBJ databases">
        <authorList>
            <person name="Criscuolo A."/>
        </authorList>
    </citation>
    <scope>NUCLEOTIDE SEQUENCE</scope>
    <source>
        <strain evidence="1">CIP103197</strain>
    </source>
</reference>
<keyword evidence="2" id="KW-1185">Reference proteome</keyword>
<organism evidence="1 2">
    <name type="scientific">Pseudoalteromonas haloplanktis</name>
    <name type="common">Alteromonas haloplanktis</name>
    <dbReference type="NCBI Taxonomy" id="228"/>
    <lineage>
        <taxon>Bacteria</taxon>
        <taxon>Pseudomonadati</taxon>
        <taxon>Pseudomonadota</taxon>
        <taxon>Gammaproteobacteria</taxon>
        <taxon>Alteromonadales</taxon>
        <taxon>Pseudoalteromonadaceae</taxon>
        <taxon>Pseudoalteromonas</taxon>
    </lineage>
</organism>
<dbReference type="SUPFAM" id="SSF52833">
    <property type="entry name" value="Thioredoxin-like"/>
    <property type="match status" value="1"/>
</dbReference>
<evidence type="ECO:0008006" key="3">
    <source>
        <dbReference type="Google" id="ProtNLM"/>
    </source>
</evidence>